<evidence type="ECO:0000313" key="3">
    <source>
        <dbReference type="Proteomes" id="UP000626210"/>
    </source>
</evidence>
<proteinExistence type="predicted"/>
<dbReference type="EMBL" id="BMYK01000049">
    <property type="protein sequence ID" value="GHD04254.1"/>
    <property type="molecule type" value="Genomic_DNA"/>
</dbReference>
<feature type="region of interest" description="Disordered" evidence="1">
    <location>
        <begin position="88"/>
        <end position="119"/>
    </location>
</feature>
<dbReference type="RefSeq" id="WP_189691006.1">
    <property type="nucleotide sequence ID" value="NZ_BMYK01000049.1"/>
</dbReference>
<evidence type="ECO:0000256" key="1">
    <source>
        <dbReference type="SAM" id="MobiDB-lite"/>
    </source>
</evidence>
<organism evidence="2 3">
    <name type="scientific">Pseudorhodoferax aquiterrae</name>
    <dbReference type="NCBI Taxonomy" id="747304"/>
    <lineage>
        <taxon>Bacteria</taxon>
        <taxon>Pseudomonadati</taxon>
        <taxon>Pseudomonadota</taxon>
        <taxon>Betaproteobacteria</taxon>
        <taxon>Burkholderiales</taxon>
        <taxon>Comamonadaceae</taxon>
    </lineage>
</organism>
<gene>
    <name evidence="2" type="ORF">GCM10007320_64980</name>
</gene>
<reference evidence="3" key="1">
    <citation type="journal article" date="2019" name="Int. J. Syst. Evol. Microbiol.">
        <title>The Global Catalogue of Microorganisms (GCM) 10K type strain sequencing project: providing services to taxonomists for standard genome sequencing and annotation.</title>
        <authorList>
            <consortium name="The Broad Institute Genomics Platform"/>
            <consortium name="The Broad Institute Genome Sequencing Center for Infectious Disease"/>
            <person name="Wu L."/>
            <person name="Ma J."/>
        </authorList>
    </citation>
    <scope>NUCLEOTIDE SEQUENCE [LARGE SCALE GENOMIC DNA]</scope>
    <source>
        <strain evidence="3">KCTC 23314</strain>
    </source>
</reference>
<keyword evidence="3" id="KW-1185">Reference proteome</keyword>
<protein>
    <submittedName>
        <fullName evidence="2">Uncharacterized protein</fullName>
    </submittedName>
</protein>
<comment type="caution">
    <text evidence="2">The sequence shown here is derived from an EMBL/GenBank/DDBJ whole genome shotgun (WGS) entry which is preliminary data.</text>
</comment>
<dbReference type="Proteomes" id="UP000626210">
    <property type="component" value="Unassembled WGS sequence"/>
</dbReference>
<evidence type="ECO:0000313" key="2">
    <source>
        <dbReference type="EMBL" id="GHD04254.1"/>
    </source>
</evidence>
<accession>A0ABQ3GFP3</accession>
<sequence>MADGFHDTAGRASGGGSLRQQVREAIAYDDARDSAPHEHTATLLGAGAFALCALRAPSRVGAVLHAMVAGALLLRAASGRDGLRRWAGANSARPGDSGIRGGAQATPGEPLETRITPGF</sequence>
<name>A0ABQ3GFP3_9BURK</name>